<evidence type="ECO:0000256" key="1">
    <source>
        <dbReference type="SAM" id="MobiDB-lite"/>
    </source>
</evidence>
<gene>
    <name evidence="2" type="ORF">FAB82_15380</name>
</gene>
<reference evidence="2 3" key="2">
    <citation type="submission" date="2019-05" db="EMBL/GenBank/DDBJ databases">
        <title>Glycomyces buryatensis sp. nov.</title>
        <authorList>
            <person name="Nikitina E."/>
        </authorList>
    </citation>
    <scope>NUCLEOTIDE SEQUENCE [LARGE SCALE GENOMIC DNA]</scope>
    <source>
        <strain evidence="2 3">18</strain>
    </source>
</reference>
<feature type="region of interest" description="Disordered" evidence="1">
    <location>
        <begin position="163"/>
        <end position="209"/>
    </location>
</feature>
<dbReference type="Proteomes" id="UP000308760">
    <property type="component" value="Unassembled WGS sequence"/>
</dbReference>
<dbReference type="OrthoDB" id="5181479at2"/>
<evidence type="ECO:0000313" key="3">
    <source>
        <dbReference type="Proteomes" id="UP000308760"/>
    </source>
</evidence>
<comment type="caution">
    <text evidence="2">The sequence shown here is derived from an EMBL/GenBank/DDBJ whole genome shotgun (WGS) entry which is preliminary data.</text>
</comment>
<proteinExistence type="predicted"/>
<keyword evidence="3" id="KW-1185">Reference proteome</keyword>
<feature type="compositionally biased region" description="Low complexity" evidence="1">
    <location>
        <begin position="183"/>
        <end position="195"/>
    </location>
</feature>
<dbReference type="AlphaFoldDB" id="A0A4S8QAV6"/>
<protein>
    <submittedName>
        <fullName evidence="2">Uncharacterized protein</fullName>
    </submittedName>
</protein>
<evidence type="ECO:0000313" key="2">
    <source>
        <dbReference type="EMBL" id="THV40641.1"/>
    </source>
</evidence>
<name>A0A4S8QAV6_9ACTN</name>
<reference evidence="3" key="1">
    <citation type="submission" date="2019-04" db="EMBL/GenBank/DDBJ databases">
        <title>Nocardioides xinjiangensis sp. nov.</title>
        <authorList>
            <person name="Liu S."/>
        </authorList>
    </citation>
    <scope>NUCLEOTIDE SEQUENCE [LARGE SCALE GENOMIC DNA]</scope>
    <source>
        <strain evidence="3">18</strain>
    </source>
</reference>
<organism evidence="2 3">
    <name type="scientific">Glycomyces buryatensis</name>
    <dbReference type="NCBI Taxonomy" id="2570927"/>
    <lineage>
        <taxon>Bacteria</taxon>
        <taxon>Bacillati</taxon>
        <taxon>Actinomycetota</taxon>
        <taxon>Actinomycetes</taxon>
        <taxon>Glycomycetales</taxon>
        <taxon>Glycomycetaceae</taxon>
        <taxon>Glycomyces</taxon>
    </lineage>
</organism>
<accession>A0A4S8QAV6</accession>
<sequence>MAGGYSDIDDGSGEIIHVGADDSADGVKLVQNGEQIIVVDEDALTVFSTKTGQTLDDLEPVRSLVTGGQLNNVPQFGQYGDMQFQSIDAQNLKLGNFPEAQALSEAYFKNFYQGSADQVERVHHGIATGKTVAGDTMASYLDNDGNVAADVTSIDSEFAGTGLITSSEFDELQEGTETEEPSASEPAPEGGSEESAPPEDPTDSFATNF</sequence>
<dbReference type="RefSeq" id="WP_136535415.1">
    <property type="nucleotide sequence ID" value="NZ_STGY01000056.1"/>
</dbReference>
<feature type="compositionally biased region" description="Acidic residues" evidence="1">
    <location>
        <begin position="168"/>
        <end position="182"/>
    </location>
</feature>
<dbReference type="EMBL" id="STGY01000056">
    <property type="protein sequence ID" value="THV40641.1"/>
    <property type="molecule type" value="Genomic_DNA"/>
</dbReference>